<evidence type="ECO:0000256" key="4">
    <source>
        <dbReference type="PROSITE-ProRule" id="PRU10007"/>
    </source>
</evidence>
<dbReference type="InterPro" id="IPR016162">
    <property type="entry name" value="Ald_DH_N"/>
</dbReference>
<dbReference type="PANTHER" id="PTHR43570">
    <property type="entry name" value="ALDEHYDE DEHYDROGENASE"/>
    <property type="match status" value="1"/>
</dbReference>
<evidence type="ECO:0000313" key="7">
    <source>
        <dbReference type="EMBL" id="BDZ48852.1"/>
    </source>
</evidence>
<dbReference type="InterPro" id="IPR029510">
    <property type="entry name" value="Ald_DH_CS_GLU"/>
</dbReference>
<dbReference type="Pfam" id="PF00171">
    <property type="entry name" value="Aldedh"/>
    <property type="match status" value="1"/>
</dbReference>
<dbReference type="InterPro" id="IPR016161">
    <property type="entry name" value="Ald_DH/histidinol_DH"/>
</dbReference>
<proteinExistence type="inferred from homology"/>
<dbReference type="Gene3D" id="3.40.309.10">
    <property type="entry name" value="Aldehyde Dehydrogenase, Chain A, domain 2"/>
    <property type="match status" value="1"/>
</dbReference>
<evidence type="ECO:0000256" key="3">
    <source>
        <dbReference type="PIRNR" id="PIRNR036492"/>
    </source>
</evidence>
<dbReference type="SUPFAM" id="SSF53720">
    <property type="entry name" value="ALDH-like"/>
    <property type="match status" value="1"/>
</dbReference>
<comment type="similarity">
    <text evidence="1 3 5">Belongs to the aldehyde dehydrogenase family.</text>
</comment>
<dbReference type="EMBL" id="AP027732">
    <property type="protein sequence ID" value="BDZ48852.1"/>
    <property type="molecule type" value="Genomic_DNA"/>
</dbReference>
<feature type="domain" description="Aldehyde dehydrogenase" evidence="6">
    <location>
        <begin position="12"/>
        <end position="456"/>
    </location>
</feature>
<protein>
    <recommendedName>
        <fullName evidence="3">Aldehyde dehydrogenase</fullName>
    </recommendedName>
</protein>
<dbReference type="InterPro" id="IPR015590">
    <property type="entry name" value="Aldehyde_DH_dom"/>
</dbReference>
<feature type="active site" evidence="4">
    <location>
        <position position="227"/>
    </location>
</feature>
<organism evidence="7 8">
    <name type="scientific">Frondihabitans sucicola</name>
    <dbReference type="NCBI Taxonomy" id="1268041"/>
    <lineage>
        <taxon>Bacteria</taxon>
        <taxon>Bacillati</taxon>
        <taxon>Actinomycetota</taxon>
        <taxon>Actinomycetes</taxon>
        <taxon>Micrococcales</taxon>
        <taxon>Microbacteriaceae</taxon>
        <taxon>Frondihabitans</taxon>
    </lineage>
</organism>
<name>A0ABM8GKD8_9MICO</name>
<evidence type="ECO:0000256" key="2">
    <source>
        <dbReference type="ARBA" id="ARBA00023002"/>
    </source>
</evidence>
<accession>A0ABM8GKD8</accession>
<dbReference type="PIRSF" id="PIRSF036492">
    <property type="entry name" value="ALDH"/>
    <property type="match status" value="1"/>
</dbReference>
<dbReference type="Proteomes" id="UP001321486">
    <property type="component" value="Chromosome"/>
</dbReference>
<dbReference type="InterPro" id="IPR016163">
    <property type="entry name" value="Ald_DH_C"/>
</dbReference>
<keyword evidence="8" id="KW-1185">Reference proteome</keyword>
<reference evidence="8" key="1">
    <citation type="journal article" date="2019" name="Int. J. Syst. Evol. Microbiol.">
        <title>The Global Catalogue of Microorganisms (GCM) 10K type strain sequencing project: providing services to taxonomists for standard genome sequencing and annotation.</title>
        <authorList>
            <consortium name="The Broad Institute Genomics Platform"/>
            <consortium name="The Broad Institute Genome Sequencing Center for Infectious Disease"/>
            <person name="Wu L."/>
            <person name="Ma J."/>
        </authorList>
    </citation>
    <scope>NUCLEOTIDE SEQUENCE [LARGE SCALE GENOMIC DNA]</scope>
    <source>
        <strain evidence="8">NBRC 108728</strain>
    </source>
</reference>
<dbReference type="InterPro" id="IPR012394">
    <property type="entry name" value="Aldehyde_DH_NAD(P)"/>
</dbReference>
<dbReference type="PROSITE" id="PS00687">
    <property type="entry name" value="ALDEHYDE_DEHYDR_GLU"/>
    <property type="match status" value="1"/>
</dbReference>
<evidence type="ECO:0000259" key="6">
    <source>
        <dbReference type="Pfam" id="PF00171"/>
    </source>
</evidence>
<dbReference type="Gene3D" id="3.40.605.10">
    <property type="entry name" value="Aldehyde Dehydrogenase, Chain A, domain 1"/>
    <property type="match status" value="1"/>
</dbReference>
<dbReference type="RefSeq" id="WP_286345760.1">
    <property type="nucleotide sequence ID" value="NZ_AP027732.1"/>
</dbReference>
<dbReference type="PANTHER" id="PTHR43570:SF16">
    <property type="entry name" value="ALDEHYDE DEHYDROGENASE TYPE III, ISOFORM Q"/>
    <property type="match status" value="1"/>
</dbReference>
<evidence type="ECO:0000256" key="1">
    <source>
        <dbReference type="ARBA" id="ARBA00009986"/>
    </source>
</evidence>
<evidence type="ECO:0000313" key="8">
    <source>
        <dbReference type="Proteomes" id="UP001321486"/>
    </source>
</evidence>
<sequence>MSTGQTEPSTTTTRDSSPDELAALFELQRLAHRGAGSPTAAERRDRIDRFVLAVLESADELARALDADFGVRPELFSYRADIVGMLPTIEHTREGLEEWMADEPVAEGSALGIPSFLQKKPKGVVGVIGPWNFPVQLTVQPAVEALAAGNRVMIKFSEIPQQTAAVFARAVASRMDPSEVAVVLGGPATATAFSDLPFDHLFFTGSPSVGRRVAAAAGRNLVPVTLELGGKNPVIVARGADLAVAADRIMGNRMINGGQLCLCPDYVFVPSESVDAFVDDYRAHLSSTYPEYATSSDIVSVVNPPNYHRVVGLIEDARAKGAVVLSAIGAQDADRLPDEATRRIAPTVLLEVTEDMAIASEEIFGPVIVVYPYEEVDDAIDYVNGHPHPLAAYWYGEDDADYRRFLDRTTSGGVTRNDMALHLSIPDVPFGGVGQSGTGYYHGKAGFDTFTHVRAVAASELPHRMSGSGTPPYTDADLEAARASVSRTIEAITNRIG</sequence>
<evidence type="ECO:0000256" key="5">
    <source>
        <dbReference type="RuleBase" id="RU003345"/>
    </source>
</evidence>
<gene>
    <name evidence="7" type="ORF">GCM10025867_10930</name>
</gene>
<keyword evidence="2 3" id="KW-0560">Oxidoreductase</keyword>